<dbReference type="AlphaFoldDB" id="A0A4U1MGH1"/>
<dbReference type="EMBL" id="SWFM01000003">
    <property type="protein sequence ID" value="TKD69993.1"/>
    <property type="molecule type" value="Genomic_DNA"/>
</dbReference>
<dbReference type="RefSeq" id="WP_136947411.1">
    <property type="nucleotide sequence ID" value="NZ_SWFM01000003.1"/>
</dbReference>
<dbReference type="CDD" id="cd02019">
    <property type="entry name" value="NK"/>
    <property type="match status" value="1"/>
</dbReference>
<dbReference type="OrthoDB" id="1201990at2"/>
<dbReference type="PANTHER" id="PTHR37816:SF3">
    <property type="entry name" value="MODULATES DNA TOPOLOGY"/>
    <property type="match status" value="1"/>
</dbReference>
<organism evidence="1 2">
    <name type="scientific">Guptibacillus hwajinpoensis</name>
    <dbReference type="NCBI Taxonomy" id="208199"/>
    <lineage>
        <taxon>Bacteria</taxon>
        <taxon>Bacillati</taxon>
        <taxon>Bacillota</taxon>
        <taxon>Bacilli</taxon>
        <taxon>Bacillales</taxon>
        <taxon>Guptibacillaceae</taxon>
        <taxon>Guptibacillus</taxon>
    </lineage>
</organism>
<sequence>MKRIMVMGISAGAGKSTFARKLGELIQIDVHHLDALFWKPGWKEASIEEFRSSQEEIVTSPIWIIEGNYSNSYDIRSNRADTIIYLEVPRLVCLYRVLKRWVTHFGQTRPDMGEGCNEKMELSFLKFIWTTYYPRKDKMQKRFEQFQQTGQNKTVILLKNKAQIDDFLHELQRKHTIL</sequence>
<reference evidence="1 2" key="1">
    <citation type="submission" date="2019-04" db="EMBL/GenBank/DDBJ databases">
        <title>Genome sequence of Bacillus hwajinpoensis strain Y2.</title>
        <authorList>
            <person name="Fair J.L."/>
            <person name="Maclea K.S."/>
        </authorList>
    </citation>
    <scope>NUCLEOTIDE SEQUENCE [LARGE SCALE GENOMIC DNA]</scope>
    <source>
        <strain evidence="1 2">Y2</strain>
    </source>
</reference>
<name>A0A4U1MGH1_9BACL</name>
<evidence type="ECO:0000313" key="1">
    <source>
        <dbReference type="EMBL" id="TKD69993.1"/>
    </source>
</evidence>
<protein>
    <submittedName>
        <fullName evidence="1">Topology modulation protein</fullName>
    </submittedName>
</protein>
<accession>A0A4U1MGH1</accession>
<dbReference type="Gene3D" id="3.40.50.300">
    <property type="entry name" value="P-loop containing nucleotide triphosphate hydrolases"/>
    <property type="match status" value="1"/>
</dbReference>
<dbReference type="Proteomes" id="UP000310541">
    <property type="component" value="Unassembled WGS sequence"/>
</dbReference>
<comment type="caution">
    <text evidence="1">The sequence shown here is derived from an EMBL/GenBank/DDBJ whole genome shotgun (WGS) entry which is preliminary data.</text>
</comment>
<dbReference type="InterPro" id="IPR052922">
    <property type="entry name" value="Cytidylate_Kinase-2"/>
</dbReference>
<proteinExistence type="predicted"/>
<dbReference type="SUPFAM" id="SSF52540">
    <property type="entry name" value="P-loop containing nucleoside triphosphate hydrolases"/>
    <property type="match status" value="1"/>
</dbReference>
<dbReference type="PANTHER" id="PTHR37816">
    <property type="entry name" value="YALI0E33011P"/>
    <property type="match status" value="1"/>
</dbReference>
<dbReference type="InterPro" id="IPR027417">
    <property type="entry name" value="P-loop_NTPase"/>
</dbReference>
<gene>
    <name evidence="1" type="ORF">FBF83_12065</name>
</gene>
<evidence type="ECO:0000313" key="2">
    <source>
        <dbReference type="Proteomes" id="UP000310541"/>
    </source>
</evidence>